<reference evidence="9 10" key="1">
    <citation type="submission" date="2021-09" db="EMBL/GenBank/DDBJ databases">
        <title>Genomic insights and catalytic innovation underlie evolution of tropane alkaloids biosynthesis.</title>
        <authorList>
            <person name="Wang Y.-J."/>
            <person name="Tian T."/>
            <person name="Huang J.-P."/>
            <person name="Huang S.-X."/>
        </authorList>
    </citation>
    <scope>NUCLEOTIDE SEQUENCE [LARGE SCALE GENOMIC DNA]</scope>
    <source>
        <strain evidence="9">KIB-2018</strain>
        <tissue evidence="9">Leaf</tissue>
    </source>
</reference>
<evidence type="ECO:0000256" key="5">
    <source>
        <dbReference type="ARBA" id="ARBA00023242"/>
    </source>
</evidence>
<comment type="caution">
    <text evidence="9">The sequence shown here is derived from an EMBL/GenBank/DDBJ whole genome shotgun (WGS) entry which is preliminary data.</text>
</comment>
<feature type="compositionally biased region" description="Basic and acidic residues" evidence="7">
    <location>
        <begin position="67"/>
        <end position="78"/>
    </location>
</feature>
<dbReference type="Gene3D" id="3.30.1330.80">
    <property type="entry name" value="Hypothetical protein, similar to alpha- acetolactate decarboxylase, domain 2"/>
    <property type="match status" value="1"/>
</dbReference>
<feature type="region of interest" description="Disordered" evidence="7">
    <location>
        <begin position="1"/>
        <end position="101"/>
    </location>
</feature>
<organism evidence="9 10">
    <name type="scientific">Erythroxylum novogranatense</name>
    <dbReference type="NCBI Taxonomy" id="1862640"/>
    <lineage>
        <taxon>Eukaryota</taxon>
        <taxon>Viridiplantae</taxon>
        <taxon>Streptophyta</taxon>
        <taxon>Embryophyta</taxon>
        <taxon>Tracheophyta</taxon>
        <taxon>Spermatophyta</taxon>
        <taxon>Magnoliopsida</taxon>
        <taxon>eudicotyledons</taxon>
        <taxon>Gunneridae</taxon>
        <taxon>Pentapetalae</taxon>
        <taxon>rosids</taxon>
        <taxon>fabids</taxon>
        <taxon>Malpighiales</taxon>
        <taxon>Erythroxylaceae</taxon>
        <taxon>Erythroxylum</taxon>
    </lineage>
</organism>
<dbReference type="GO" id="GO:0003680">
    <property type="term" value="F:minor groove of adenine-thymine-rich DNA binding"/>
    <property type="evidence" value="ECO:0007669"/>
    <property type="project" value="UniProtKB-UniRule"/>
</dbReference>
<dbReference type="PANTHER" id="PTHR31500:SF45">
    <property type="entry name" value="AT-HOOK MOTIF NUCLEAR-LOCALIZED PROTEIN"/>
    <property type="match status" value="1"/>
</dbReference>
<dbReference type="Pfam" id="PF02178">
    <property type="entry name" value="AT_hook"/>
    <property type="match status" value="2"/>
</dbReference>
<comment type="subcellular location">
    <subcellularLocation>
        <location evidence="6">Nucleus</location>
    </subcellularLocation>
</comment>
<evidence type="ECO:0000256" key="6">
    <source>
        <dbReference type="RuleBase" id="RU367031"/>
    </source>
</evidence>
<feature type="compositionally biased region" description="Low complexity" evidence="7">
    <location>
        <begin position="44"/>
        <end position="55"/>
    </location>
</feature>
<keyword evidence="4 6" id="KW-0804">Transcription</keyword>
<keyword evidence="5 6" id="KW-0539">Nucleus</keyword>
<dbReference type="GO" id="GO:0005634">
    <property type="term" value="C:nucleus"/>
    <property type="evidence" value="ECO:0007669"/>
    <property type="project" value="UniProtKB-SubCell"/>
</dbReference>
<feature type="domain" description="PPC" evidence="8">
    <location>
        <begin position="117"/>
        <end position="260"/>
    </location>
</feature>
<evidence type="ECO:0000313" key="9">
    <source>
        <dbReference type="EMBL" id="KAJ8767697.1"/>
    </source>
</evidence>
<feature type="compositionally biased region" description="Gly residues" evidence="7">
    <location>
        <begin position="34"/>
        <end position="43"/>
    </location>
</feature>
<dbReference type="Pfam" id="PF03479">
    <property type="entry name" value="PCC"/>
    <property type="match status" value="1"/>
</dbReference>
<dbReference type="PROSITE" id="PS51742">
    <property type="entry name" value="PPC"/>
    <property type="match status" value="1"/>
</dbReference>
<sequence length="334" mass="34219">MEEEKGGSVSASPSQVLHEGTVGGGKTSLSVAEVGGGGGGESGIGSLSSSSVGGINNKKKRGRPRKYHENTQDDDIKRVSMGSPTPAGVKRGRGRPRGSGTLQLLASLGGVAVDTAGGNFTPHVLTVHTGEDVYQTLWSFSQCGPRAVLVLSATGAISTVILQQSGASGGLLRQEGRFEIVSLSGSFTFKDLNGSPNRKSGILSVSLANSDGRIFGGVVAACLVAAGPIQLVVASFKQNISKELKLKQSAQASTGKLVQATAKFPTRIVGVSHIEENCTTPTSVLSEPMTGEAGNAVVMNQNASPDSQNGISSLNVLQSSQPVLCQRMSPDSMV</sequence>
<keyword evidence="2 6" id="KW-0805">Transcription regulation</keyword>
<dbReference type="SMART" id="SM00384">
    <property type="entry name" value="AT_hook"/>
    <property type="match status" value="2"/>
</dbReference>
<dbReference type="InterPro" id="IPR005175">
    <property type="entry name" value="PPC_dom"/>
</dbReference>
<comment type="function">
    <text evidence="1 6">Transcription factor that specifically binds AT-rich DNA sequences related to the nuclear matrix attachment regions (MARs).</text>
</comment>
<proteinExistence type="predicted"/>
<gene>
    <name evidence="9" type="ORF">K2173_020637</name>
</gene>
<evidence type="ECO:0000256" key="1">
    <source>
        <dbReference type="ARBA" id="ARBA00003687"/>
    </source>
</evidence>
<evidence type="ECO:0000256" key="2">
    <source>
        <dbReference type="ARBA" id="ARBA00023015"/>
    </source>
</evidence>
<comment type="domain">
    <text evidence="6">The PPC domain mediates interactions between AHL proteins.</text>
</comment>
<dbReference type="SUPFAM" id="SSF117856">
    <property type="entry name" value="AF0104/ALDC/Ptd012-like"/>
    <property type="match status" value="1"/>
</dbReference>
<keyword evidence="10" id="KW-1185">Reference proteome</keyword>
<name>A0AAV8TLC0_9ROSI</name>
<feature type="compositionally biased region" description="Basic residues" evidence="7">
    <location>
        <begin position="57"/>
        <end position="66"/>
    </location>
</feature>
<evidence type="ECO:0000256" key="7">
    <source>
        <dbReference type="SAM" id="MobiDB-lite"/>
    </source>
</evidence>
<dbReference type="InterPro" id="IPR017956">
    <property type="entry name" value="AT_hook_DNA-bd_motif"/>
</dbReference>
<dbReference type="InterPro" id="IPR039605">
    <property type="entry name" value="AHL"/>
</dbReference>
<accession>A0AAV8TLC0</accession>
<evidence type="ECO:0000313" key="10">
    <source>
        <dbReference type="Proteomes" id="UP001159364"/>
    </source>
</evidence>
<evidence type="ECO:0000256" key="4">
    <source>
        <dbReference type="ARBA" id="ARBA00023163"/>
    </source>
</evidence>
<dbReference type="CDD" id="cd11378">
    <property type="entry name" value="DUF296"/>
    <property type="match status" value="1"/>
</dbReference>
<keyword evidence="3 6" id="KW-0238">DNA-binding</keyword>
<evidence type="ECO:0000256" key="3">
    <source>
        <dbReference type="ARBA" id="ARBA00023125"/>
    </source>
</evidence>
<dbReference type="EMBL" id="JAIWQS010000004">
    <property type="protein sequence ID" value="KAJ8767697.1"/>
    <property type="molecule type" value="Genomic_DNA"/>
</dbReference>
<dbReference type="PANTHER" id="PTHR31500">
    <property type="entry name" value="AT-HOOK MOTIF NUCLEAR-LOCALIZED PROTEIN 9"/>
    <property type="match status" value="1"/>
</dbReference>
<protein>
    <recommendedName>
        <fullName evidence="6">AT-hook motif nuclear-localized protein</fullName>
    </recommendedName>
</protein>
<dbReference type="AlphaFoldDB" id="A0AAV8TLC0"/>
<evidence type="ECO:0000259" key="8">
    <source>
        <dbReference type="PROSITE" id="PS51742"/>
    </source>
</evidence>
<dbReference type="Proteomes" id="UP001159364">
    <property type="component" value="Linkage Group LG04"/>
</dbReference>